<proteinExistence type="predicted"/>
<dbReference type="Proteomes" id="UP000501316">
    <property type="component" value="Chromosome"/>
</dbReference>
<dbReference type="RefSeq" id="WP_174192646.1">
    <property type="nucleotide sequence ID" value="NZ_CP046051.1"/>
</dbReference>
<organism evidence="1 2">
    <name type="scientific">Caproicibacterium lactatifermentans</name>
    <dbReference type="NCBI Taxonomy" id="2666138"/>
    <lineage>
        <taxon>Bacteria</taxon>
        <taxon>Bacillati</taxon>
        <taxon>Bacillota</taxon>
        <taxon>Clostridia</taxon>
        <taxon>Eubacteriales</taxon>
        <taxon>Oscillospiraceae</taxon>
        <taxon>Caproicibacterium</taxon>
    </lineage>
</organism>
<dbReference type="KEGG" id="clf:GJQ69_00790"/>
<reference evidence="1 2" key="1">
    <citation type="submission" date="2019-11" db="EMBL/GenBank/DDBJ databases">
        <authorList>
            <person name="Ren C."/>
            <person name="Wang H."/>
            <person name="Xu Y."/>
        </authorList>
    </citation>
    <scope>NUCLEOTIDE SEQUENCE [LARGE SCALE GENOMIC DNA]</scope>
    <source>
        <strain evidence="1 2">LBM 19010</strain>
    </source>
</reference>
<dbReference type="AlphaFoldDB" id="A0A859DT20"/>
<protein>
    <submittedName>
        <fullName evidence="1">Uncharacterized protein</fullName>
    </submittedName>
</protein>
<accession>A0A859DT20</accession>
<gene>
    <name evidence="1" type="ORF">GJQ69_00790</name>
</gene>
<dbReference type="EMBL" id="CP046051">
    <property type="protein sequence ID" value="QKN23151.1"/>
    <property type="molecule type" value="Genomic_DNA"/>
</dbReference>
<name>A0A859DT20_9FIRM</name>
<sequence length="53" mass="6089">MTEFAIYLSNQGAVEAESFNKDTMNEQFVQAKTLYGATVLINRDYIVRIEELI</sequence>
<evidence type="ECO:0000313" key="1">
    <source>
        <dbReference type="EMBL" id="QKN23151.1"/>
    </source>
</evidence>
<evidence type="ECO:0000313" key="2">
    <source>
        <dbReference type="Proteomes" id="UP000501316"/>
    </source>
</evidence>